<keyword evidence="3" id="KW-1185">Reference proteome</keyword>
<proteinExistence type="predicted"/>
<evidence type="ECO:0000313" key="2">
    <source>
        <dbReference type="EMBL" id="GID66890.1"/>
    </source>
</evidence>
<protein>
    <submittedName>
        <fullName evidence="2">Uncharacterized protein</fullName>
    </submittedName>
</protein>
<comment type="caution">
    <text evidence="2">The sequence shown here is derived from an EMBL/GenBank/DDBJ whole genome shotgun (WGS) entry which is preliminary data.</text>
</comment>
<organism evidence="2 3">
    <name type="scientific">Actinoplanes cyaneus</name>
    <dbReference type="NCBI Taxonomy" id="52696"/>
    <lineage>
        <taxon>Bacteria</taxon>
        <taxon>Bacillati</taxon>
        <taxon>Actinomycetota</taxon>
        <taxon>Actinomycetes</taxon>
        <taxon>Micromonosporales</taxon>
        <taxon>Micromonosporaceae</taxon>
        <taxon>Actinoplanes</taxon>
    </lineage>
</organism>
<dbReference type="AlphaFoldDB" id="A0A919M256"/>
<gene>
    <name evidence="2" type="ORF">Acy02nite_47710</name>
</gene>
<accession>A0A919M256</accession>
<evidence type="ECO:0000313" key="3">
    <source>
        <dbReference type="Proteomes" id="UP000619479"/>
    </source>
</evidence>
<dbReference type="Proteomes" id="UP000619479">
    <property type="component" value="Unassembled WGS sequence"/>
</dbReference>
<evidence type="ECO:0000256" key="1">
    <source>
        <dbReference type="SAM" id="MobiDB-lite"/>
    </source>
</evidence>
<sequence length="135" mass="13958">MDWSGRVTVPPGLATTVTDSTAAPGGAATGKVEQEALALLALEVVRSLTAFAAIGARAAPDSGTIAAAIRSSRRFMSRTLTARTRAGSQGNPRADAPGPPWVIRSRFARYGGTSARRGGQRCPGTEEPHDAETEP</sequence>
<name>A0A919M256_9ACTN</name>
<reference evidence="2" key="1">
    <citation type="submission" date="2021-01" db="EMBL/GenBank/DDBJ databases">
        <title>Whole genome shotgun sequence of Actinoplanes cyaneus NBRC 14990.</title>
        <authorList>
            <person name="Komaki H."/>
            <person name="Tamura T."/>
        </authorList>
    </citation>
    <scope>NUCLEOTIDE SEQUENCE</scope>
    <source>
        <strain evidence="2">NBRC 14990</strain>
    </source>
</reference>
<dbReference type="EMBL" id="BOMH01000036">
    <property type="protein sequence ID" value="GID66890.1"/>
    <property type="molecule type" value="Genomic_DNA"/>
</dbReference>
<feature type="compositionally biased region" description="Basic and acidic residues" evidence="1">
    <location>
        <begin position="124"/>
        <end position="135"/>
    </location>
</feature>
<feature type="region of interest" description="Disordered" evidence="1">
    <location>
        <begin position="1"/>
        <end position="27"/>
    </location>
</feature>
<feature type="region of interest" description="Disordered" evidence="1">
    <location>
        <begin position="112"/>
        <end position="135"/>
    </location>
</feature>